<dbReference type="OrthoDB" id="59482at2759"/>
<organism evidence="1 2">
    <name type="scientific">Thraustotheca clavata</name>
    <dbReference type="NCBI Taxonomy" id="74557"/>
    <lineage>
        <taxon>Eukaryota</taxon>
        <taxon>Sar</taxon>
        <taxon>Stramenopiles</taxon>
        <taxon>Oomycota</taxon>
        <taxon>Saprolegniomycetes</taxon>
        <taxon>Saprolegniales</taxon>
        <taxon>Achlyaceae</taxon>
        <taxon>Thraustotheca</taxon>
    </lineage>
</organism>
<reference evidence="1 2" key="1">
    <citation type="journal article" date="2014" name="Genome Biol. Evol.">
        <title>The secreted proteins of Achlya hypogyna and Thraustotheca clavata identify the ancestral oomycete secretome and reveal gene acquisitions by horizontal gene transfer.</title>
        <authorList>
            <person name="Misner I."/>
            <person name="Blouin N."/>
            <person name="Leonard G."/>
            <person name="Richards T.A."/>
            <person name="Lane C.E."/>
        </authorList>
    </citation>
    <scope>NUCLEOTIDE SEQUENCE [LARGE SCALE GENOMIC DNA]</scope>
    <source>
        <strain evidence="1 2">ATCC 34112</strain>
    </source>
</reference>
<dbReference type="PANTHER" id="PTHR13510">
    <property type="entry name" value="FYVE-FINGER-CONTAINING RAB5 EFFECTOR PROTEIN RABENOSYN-5-RELATED"/>
    <property type="match status" value="1"/>
</dbReference>
<dbReference type="PANTHER" id="PTHR13510:SF44">
    <property type="entry name" value="RABENOSYN-5"/>
    <property type="match status" value="1"/>
</dbReference>
<evidence type="ECO:0000313" key="1">
    <source>
        <dbReference type="EMBL" id="OQS03398.1"/>
    </source>
</evidence>
<dbReference type="InterPro" id="IPR023393">
    <property type="entry name" value="START-like_dom_sf"/>
</dbReference>
<name>A0A1V9ZZF3_9STRA</name>
<comment type="caution">
    <text evidence="1">The sequence shown here is derived from an EMBL/GenBank/DDBJ whole genome shotgun (WGS) entry which is preliminary data.</text>
</comment>
<dbReference type="InterPro" id="IPR052727">
    <property type="entry name" value="Rab4/Rab5_effector"/>
</dbReference>
<dbReference type="EMBL" id="JNBS01000914">
    <property type="protein sequence ID" value="OQS03398.1"/>
    <property type="molecule type" value="Genomic_DNA"/>
</dbReference>
<dbReference type="Proteomes" id="UP000243217">
    <property type="component" value="Unassembled WGS sequence"/>
</dbReference>
<evidence type="ECO:0000313" key="2">
    <source>
        <dbReference type="Proteomes" id="UP000243217"/>
    </source>
</evidence>
<dbReference type="AlphaFoldDB" id="A0A1V9ZZF3"/>
<keyword evidence="2" id="KW-1185">Reference proteome</keyword>
<gene>
    <name evidence="1" type="ORF">THRCLA_04305</name>
</gene>
<dbReference type="Gene3D" id="3.30.530.20">
    <property type="match status" value="1"/>
</dbReference>
<sequence length="337" mass="37725">MPYRDGMNEAEHDAILTKASKGMDDLINWAKQTPKSKLLPKTTNWTFEACRHELNLDGAGTFDDLIALYQSSNDMAATMNYVHVDKSQVLFPLDAPGINISLRLGIFRAPLPFMRDRSATYIEYTKEFIDSLGRRGFARYIRSHSLGAVHTSYVRANIRSWGVVIVETNDPQVLHVSSTVDIDWNGNMPTWVATLMTSRRAQSIKNLAAVLRASKKLRLKRCGGCGLKPGFFTRDIQLVPCSNCANLMCTTCRSVTSTSAVRCWSCVRAISKVNTSHPIVILEQDAGNNTPHSCQHYESTRLSEKMSWLSPQNHHHHHVPAAEVTMDLSYLRSATKA</sequence>
<accession>A0A1V9ZZF3</accession>
<protein>
    <recommendedName>
        <fullName evidence="3">START domain-containing protein</fullName>
    </recommendedName>
</protein>
<proteinExistence type="predicted"/>
<dbReference type="SUPFAM" id="SSF55961">
    <property type="entry name" value="Bet v1-like"/>
    <property type="match status" value="1"/>
</dbReference>
<evidence type="ECO:0008006" key="3">
    <source>
        <dbReference type="Google" id="ProtNLM"/>
    </source>
</evidence>